<dbReference type="STRING" id="1116229.S3CZX5"/>
<dbReference type="Pfam" id="PF06985">
    <property type="entry name" value="HET"/>
    <property type="match status" value="1"/>
</dbReference>
<dbReference type="HOGENOM" id="CLU_002639_3_0_1"/>
<evidence type="ECO:0000313" key="3">
    <source>
        <dbReference type="Proteomes" id="UP000016922"/>
    </source>
</evidence>
<dbReference type="KEGG" id="glz:GLAREA_04127"/>
<dbReference type="AlphaFoldDB" id="S3CZX5"/>
<protein>
    <recommendedName>
        <fullName evidence="1">Heterokaryon incompatibility domain-containing protein</fullName>
    </recommendedName>
</protein>
<evidence type="ECO:0000313" key="2">
    <source>
        <dbReference type="EMBL" id="EPE31160.1"/>
    </source>
</evidence>
<sequence>MSYLCQDCSKFFRHWGKLQRIGFKSDLNSSRDVADIFVHGKEGCELCSIIRAYIPDEVKSMWSRTRSLQPFRLSVDMKGMEVGGAKLHVIKLEFGVGLVEICAVPVLHQLSIIKRSEVSSRNDSEHSLGQAHSWITACINGHKCQDMSIKAFPKRYVPTRLVCVRDSNDPYLCLANELPREVQYVTLSHCWGTAAQFTLTKVNLKTLRKRIPLKLLSKTFKQACFLARRFGFDYLWIDSLCIIQDDDYDWQIESSTMASVYGCSSLNIAASYARDGTVGCFVERNPEDVVPCQVSIGEQGHQQQIVCIPAEFYRRGLLGTSLGQRAWAFQERILAPRTLYFSEFQIFWGCQQLEACESFPNSIPPAVRMDINFRPHDSGNANNPTMHDVLTNSPGIWSDTVLSYSNGLLTRQEDKLVAISGVARLMQQVNKSEYLAGLWRENVEWQLLWSANSEPREWQATSKTKMINRPYRAPSWSWASTDGVIRQLFPDPTPNGTKGYQLCIQVSEAHVQPMNYSDKLGGTVDGWMKILSCGLRRVWRNRLTTWKNTIIVEKSDLSDNEDRSDFELEAVWDRPESLEEGKDLFYLPVWLNKTPYDQDKNIRRAGGLILSEFSTERRFGNTQPTTWYRRVGRATLEHKFHVSSMIVETSPKKFAFLQAHYNCPHKTRDETIFLV</sequence>
<dbReference type="GeneID" id="19463182"/>
<dbReference type="OrthoDB" id="5125733at2759"/>
<accession>S3CZX5</accession>
<evidence type="ECO:0000259" key="1">
    <source>
        <dbReference type="Pfam" id="PF06985"/>
    </source>
</evidence>
<dbReference type="EMBL" id="KE145363">
    <property type="protein sequence ID" value="EPE31160.1"/>
    <property type="molecule type" value="Genomic_DNA"/>
</dbReference>
<dbReference type="PANTHER" id="PTHR33112:SF10">
    <property type="entry name" value="TOL"/>
    <property type="match status" value="1"/>
</dbReference>
<organism evidence="2 3">
    <name type="scientific">Glarea lozoyensis (strain ATCC 20868 / MF5171)</name>
    <dbReference type="NCBI Taxonomy" id="1116229"/>
    <lineage>
        <taxon>Eukaryota</taxon>
        <taxon>Fungi</taxon>
        <taxon>Dikarya</taxon>
        <taxon>Ascomycota</taxon>
        <taxon>Pezizomycotina</taxon>
        <taxon>Leotiomycetes</taxon>
        <taxon>Helotiales</taxon>
        <taxon>Helotiaceae</taxon>
        <taxon>Glarea</taxon>
    </lineage>
</organism>
<dbReference type="PANTHER" id="PTHR33112">
    <property type="entry name" value="DOMAIN PROTEIN, PUTATIVE-RELATED"/>
    <property type="match status" value="1"/>
</dbReference>
<name>S3CZX5_GLAL2</name>
<dbReference type="InterPro" id="IPR010730">
    <property type="entry name" value="HET"/>
</dbReference>
<reference evidence="2 3" key="1">
    <citation type="journal article" date="2013" name="BMC Genomics">
        <title>Genomics-driven discovery of the pneumocandin biosynthetic gene cluster in the fungus Glarea lozoyensis.</title>
        <authorList>
            <person name="Chen L."/>
            <person name="Yue Q."/>
            <person name="Zhang X."/>
            <person name="Xiang M."/>
            <person name="Wang C."/>
            <person name="Li S."/>
            <person name="Che Y."/>
            <person name="Ortiz-Lopez F.J."/>
            <person name="Bills G.F."/>
            <person name="Liu X."/>
            <person name="An Z."/>
        </authorList>
    </citation>
    <scope>NUCLEOTIDE SEQUENCE [LARGE SCALE GENOMIC DNA]</scope>
    <source>
        <strain evidence="3">ATCC 20868 / MF5171</strain>
    </source>
</reference>
<feature type="domain" description="Heterokaryon incompatibility" evidence="1">
    <location>
        <begin position="184"/>
        <end position="331"/>
    </location>
</feature>
<dbReference type="Proteomes" id="UP000016922">
    <property type="component" value="Unassembled WGS sequence"/>
</dbReference>
<dbReference type="RefSeq" id="XP_008082571.1">
    <property type="nucleotide sequence ID" value="XM_008084380.1"/>
</dbReference>
<proteinExistence type="predicted"/>
<gene>
    <name evidence="2" type="ORF">GLAREA_04127</name>
</gene>
<keyword evidence="3" id="KW-1185">Reference proteome</keyword>